<feature type="transmembrane region" description="Helical" evidence="1">
    <location>
        <begin position="135"/>
        <end position="153"/>
    </location>
</feature>
<evidence type="ECO:0000313" key="2">
    <source>
        <dbReference type="EMBL" id="SQB99555.1"/>
    </source>
</evidence>
<organism evidence="2 3">
    <name type="scientific">Helicobacter fennelliae</name>
    <dbReference type="NCBI Taxonomy" id="215"/>
    <lineage>
        <taxon>Bacteria</taxon>
        <taxon>Pseudomonadati</taxon>
        <taxon>Campylobacterota</taxon>
        <taxon>Epsilonproteobacteria</taxon>
        <taxon>Campylobacterales</taxon>
        <taxon>Helicobacteraceae</taxon>
        <taxon>Helicobacter</taxon>
    </lineage>
</organism>
<evidence type="ECO:0000256" key="1">
    <source>
        <dbReference type="SAM" id="Phobius"/>
    </source>
</evidence>
<protein>
    <submittedName>
        <fullName evidence="2">Uncharacterized protein</fullName>
    </submittedName>
</protein>
<dbReference type="Proteomes" id="UP000250166">
    <property type="component" value="Unassembled WGS sequence"/>
</dbReference>
<proteinExistence type="predicted"/>
<keyword evidence="1" id="KW-0472">Membrane</keyword>
<feature type="transmembrane region" description="Helical" evidence="1">
    <location>
        <begin position="47"/>
        <end position="73"/>
    </location>
</feature>
<keyword evidence="1" id="KW-0812">Transmembrane</keyword>
<reference evidence="2 3" key="1">
    <citation type="submission" date="2018-06" db="EMBL/GenBank/DDBJ databases">
        <authorList>
            <consortium name="Pathogen Informatics"/>
            <person name="Doyle S."/>
        </authorList>
    </citation>
    <scope>NUCLEOTIDE SEQUENCE [LARGE SCALE GENOMIC DNA]</scope>
    <source>
        <strain evidence="2 3">NCTC13102</strain>
    </source>
</reference>
<sequence>MDGWGFLSYAAIIQVLICLVAVNIIVILILFCYRYRIRKYINQYPTLFCLGSILGNSLGTILGASLGTILHIIKSRGVDNFVDFFRISHFVSIFYLPLITPIHMSLIFIVLFLIIYYKNPHFKITPSSKTRSFKFGFLFFSIVSSITFCITKAT</sequence>
<dbReference type="AlphaFoldDB" id="A0A2X3BTQ8"/>
<feature type="transmembrane region" description="Helical" evidence="1">
    <location>
        <begin position="93"/>
        <end position="115"/>
    </location>
</feature>
<evidence type="ECO:0000313" key="3">
    <source>
        <dbReference type="Proteomes" id="UP000250166"/>
    </source>
</evidence>
<name>A0A2X3BTQ8_9HELI</name>
<accession>A0A2X3BTQ8</accession>
<dbReference type="EMBL" id="UAWL01000006">
    <property type="protein sequence ID" value="SQB99555.1"/>
    <property type="molecule type" value="Genomic_DNA"/>
</dbReference>
<keyword evidence="1" id="KW-1133">Transmembrane helix</keyword>
<feature type="transmembrane region" description="Helical" evidence="1">
    <location>
        <begin position="6"/>
        <end position="35"/>
    </location>
</feature>
<dbReference type="RefSeq" id="WP_104717415.1">
    <property type="nucleotide sequence ID" value="NZ_UAWL01000006.1"/>
</dbReference>
<gene>
    <name evidence="2" type="ORF">NCTC13102_01880</name>
</gene>